<evidence type="ECO:0000256" key="1">
    <source>
        <dbReference type="ARBA" id="ARBA00001933"/>
    </source>
</evidence>
<keyword evidence="5 10" id="KW-0808">Transferase</keyword>
<evidence type="ECO:0000256" key="3">
    <source>
        <dbReference type="ARBA" id="ARBA00013049"/>
    </source>
</evidence>
<evidence type="ECO:0000256" key="4">
    <source>
        <dbReference type="ARBA" id="ARBA00022576"/>
    </source>
</evidence>
<comment type="similarity">
    <text evidence="2">Belongs to the class-V pyridoxal-phosphate-dependent aminotransferase family.</text>
</comment>
<dbReference type="InterPro" id="IPR024169">
    <property type="entry name" value="SP_NH2Trfase/AEP_transaminase"/>
</dbReference>
<dbReference type="PIRSF" id="PIRSF000524">
    <property type="entry name" value="SPT"/>
    <property type="match status" value="1"/>
</dbReference>
<dbReference type="InterPro" id="IPR000192">
    <property type="entry name" value="Aminotrans_V_dom"/>
</dbReference>
<keyword evidence="11" id="KW-1185">Reference proteome</keyword>
<dbReference type="GO" id="GO:0008453">
    <property type="term" value="F:alanine-glyoxylate transaminase activity"/>
    <property type="evidence" value="ECO:0007669"/>
    <property type="project" value="UniProtKB-EC"/>
</dbReference>
<dbReference type="CDD" id="cd06451">
    <property type="entry name" value="AGAT_like"/>
    <property type="match status" value="1"/>
</dbReference>
<dbReference type="GO" id="GO:0019265">
    <property type="term" value="P:glycine biosynthetic process, by transamination of glyoxylate"/>
    <property type="evidence" value="ECO:0007669"/>
    <property type="project" value="TreeGrafter"/>
</dbReference>
<dbReference type="Proteomes" id="UP000501346">
    <property type="component" value="Chromosome ScVI"/>
</dbReference>
<organism evidence="10 11">
    <name type="scientific">Saccharomyces pastorianus</name>
    <name type="common">Lager yeast</name>
    <name type="synonym">Saccharomyces cerevisiae x Saccharomyces eubayanus</name>
    <dbReference type="NCBI Taxonomy" id="27292"/>
    <lineage>
        <taxon>Eukaryota</taxon>
        <taxon>Fungi</taxon>
        <taxon>Dikarya</taxon>
        <taxon>Ascomycota</taxon>
        <taxon>Saccharomycotina</taxon>
        <taxon>Saccharomycetes</taxon>
        <taxon>Saccharomycetales</taxon>
        <taxon>Saccharomycetaceae</taxon>
        <taxon>Saccharomyces</taxon>
    </lineage>
</organism>
<dbReference type="FunFam" id="3.40.640.10:FF:000027">
    <property type="entry name" value="Serine--pyruvate aminotransferase, mitochondrial"/>
    <property type="match status" value="1"/>
</dbReference>
<keyword evidence="6 8" id="KW-0663">Pyridoxal phosphate</keyword>
<dbReference type="PANTHER" id="PTHR21152:SF24">
    <property type="entry name" value="ALANINE--GLYOXYLATE AMINOTRANSFERASE 1"/>
    <property type="match status" value="1"/>
</dbReference>
<dbReference type="EMBL" id="CP048987">
    <property type="protein sequence ID" value="QID79302.1"/>
    <property type="molecule type" value="Genomic_DNA"/>
</dbReference>
<dbReference type="SUPFAM" id="SSF53383">
    <property type="entry name" value="PLP-dependent transferases"/>
    <property type="match status" value="1"/>
</dbReference>
<accession>A0A6C1DQJ9</accession>
<evidence type="ECO:0000256" key="6">
    <source>
        <dbReference type="ARBA" id="ARBA00022898"/>
    </source>
</evidence>
<evidence type="ECO:0000313" key="11">
    <source>
        <dbReference type="Proteomes" id="UP000501346"/>
    </source>
</evidence>
<evidence type="ECO:0000256" key="2">
    <source>
        <dbReference type="ARBA" id="ARBA00009236"/>
    </source>
</evidence>
<dbReference type="EC" id="2.6.1.44" evidence="3"/>
<reference evidence="10 11" key="1">
    <citation type="journal article" date="2019" name="BMC Genomics">
        <title>Chromosome level assembly and comparative genome analysis confirm lager-brewing yeasts originated from a single hybridization.</title>
        <authorList>
            <person name="Salazar A.N."/>
            <person name="Gorter de Vries A.R."/>
            <person name="van den Broek M."/>
            <person name="Brouwers N."/>
            <person name="de la Torre Cortes P."/>
            <person name="Kuijpers N.G.A."/>
            <person name="Daran J.G."/>
            <person name="Abeel T."/>
        </authorList>
    </citation>
    <scope>NUCLEOTIDE SEQUENCE [LARGE SCALE GENOMIC DNA]</scope>
    <source>
        <strain evidence="10 11">CBS 1483</strain>
    </source>
</reference>
<protein>
    <recommendedName>
        <fullName evidence="3">alanine--glyoxylate transaminase</fullName>
        <ecNumber evidence="3">2.6.1.44</ecNumber>
    </recommendedName>
</protein>
<comment type="cofactor">
    <cofactor evidence="1 8">
        <name>pyridoxal 5'-phosphate</name>
        <dbReference type="ChEBI" id="CHEBI:597326"/>
    </cofactor>
</comment>
<feature type="modified residue" description="N6-(pyridoxal phosphate)lysine" evidence="8">
    <location>
        <position position="201"/>
    </location>
</feature>
<dbReference type="OrthoDB" id="7403325at2759"/>
<dbReference type="PANTHER" id="PTHR21152">
    <property type="entry name" value="AMINOTRANSFERASE CLASS V"/>
    <property type="match status" value="1"/>
</dbReference>
<name>A0A6C1DQJ9_SACPS</name>
<dbReference type="SMR" id="A0A6C1DQJ9"/>
<dbReference type="AlphaFoldDB" id="A0A6C1DQJ9"/>
<feature type="domain" description="Aminotransferase class V" evidence="9">
    <location>
        <begin position="41"/>
        <end position="345"/>
    </location>
</feature>
<sequence length="385" mass="41907">MTKSVDTLLIPGPIILSGAVQKALDVPSLGHTSPEFVSIFQRVLKNTRAVFKSAAASKSQPFVLAGSGTLGWDIFASNFILSKAPNKNVLVVSTGTFSDRFADCLRSYGAQVDVVRPLKIGESVPLELITEKLSQNSYGAVTVTHVDTSTAVLSDLKAISQAIKQTSPETFFVVDAVCSIGCEEFEFDEWGVDFALTASQKAIGAPAGLSISLCSSRFMDYALNDSKNGHVHGYFSSLRRWTPIMENYEAGKGAYFATPPVQLINSLDVALKEILEEGLHKRWDLHREMSDWFKDSLVNGLQLTSVSRYPSNMSAHGLTAVYVADPPDVIAFLKSHGVVIAGGIHKDIGPKYIRIGHMGVTACNKNLPYMKNCFDLIKLALQRKK</sequence>
<dbReference type="Gene3D" id="3.90.1150.10">
    <property type="entry name" value="Aspartate Aminotransferase, domain 1"/>
    <property type="match status" value="1"/>
</dbReference>
<gene>
    <name evidence="10" type="primary">AGX1_1</name>
    <name evidence="10" type="ORF">GRS66_001554</name>
</gene>
<dbReference type="InterPro" id="IPR015421">
    <property type="entry name" value="PyrdxlP-dep_Trfase_major"/>
</dbReference>
<dbReference type="InterPro" id="IPR015422">
    <property type="entry name" value="PyrdxlP-dep_Trfase_small"/>
</dbReference>
<dbReference type="Pfam" id="PF00266">
    <property type="entry name" value="Aminotran_5"/>
    <property type="match status" value="1"/>
</dbReference>
<dbReference type="InterPro" id="IPR015424">
    <property type="entry name" value="PyrdxlP-dep_Trfase"/>
</dbReference>
<keyword evidence="4 10" id="KW-0032">Aminotransferase</keyword>
<dbReference type="Gene3D" id="3.40.640.10">
    <property type="entry name" value="Type I PLP-dependent aspartate aminotransferase-like (Major domain)"/>
    <property type="match status" value="1"/>
</dbReference>
<dbReference type="GO" id="GO:0005777">
    <property type="term" value="C:peroxisome"/>
    <property type="evidence" value="ECO:0007669"/>
    <property type="project" value="TreeGrafter"/>
</dbReference>
<dbReference type="FunFam" id="3.90.1150.10:FF:000049">
    <property type="entry name" value="Alanine-glyoxylate aminotransferase 1"/>
    <property type="match status" value="1"/>
</dbReference>
<feature type="binding site" evidence="7">
    <location>
        <position position="354"/>
    </location>
    <ligand>
        <name>substrate</name>
    </ligand>
</feature>
<evidence type="ECO:0000256" key="7">
    <source>
        <dbReference type="PIRSR" id="PIRSR000524-1"/>
    </source>
</evidence>
<proteinExistence type="inferred from homology"/>
<evidence type="ECO:0000259" key="9">
    <source>
        <dbReference type="Pfam" id="PF00266"/>
    </source>
</evidence>
<evidence type="ECO:0000313" key="10">
    <source>
        <dbReference type="EMBL" id="QID79302.1"/>
    </source>
</evidence>
<evidence type="ECO:0000256" key="8">
    <source>
        <dbReference type="PIRSR" id="PIRSR000524-50"/>
    </source>
</evidence>
<evidence type="ECO:0000256" key="5">
    <source>
        <dbReference type="ARBA" id="ARBA00022679"/>
    </source>
</evidence>
<dbReference type="GO" id="GO:0004760">
    <property type="term" value="F:L-serine-pyruvate transaminase activity"/>
    <property type="evidence" value="ECO:0007669"/>
    <property type="project" value="TreeGrafter"/>
</dbReference>